<evidence type="ECO:0000256" key="3">
    <source>
        <dbReference type="RuleBase" id="RU004447"/>
    </source>
</evidence>
<dbReference type="Pfam" id="PF00675">
    <property type="entry name" value="Peptidase_M16"/>
    <property type="match status" value="1"/>
</dbReference>
<dbReference type="PANTHER" id="PTHR11851">
    <property type="entry name" value="METALLOPROTEASE"/>
    <property type="match status" value="1"/>
</dbReference>
<dbReference type="PANTHER" id="PTHR11851:SF49">
    <property type="entry name" value="MITOCHONDRIAL-PROCESSING PEPTIDASE SUBUNIT ALPHA"/>
    <property type="match status" value="1"/>
</dbReference>
<organism evidence="6 7">
    <name type="scientific">Bacteroides eggerthii</name>
    <dbReference type="NCBI Taxonomy" id="28111"/>
    <lineage>
        <taxon>Bacteria</taxon>
        <taxon>Pseudomonadati</taxon>
        <taxon>Bacteroidota</taxon>
        <taxon>Bacteroidia</taxon>
        <taxon>Bacteroidales</taxon>
        <taxon>Bacteroidaceae</taxon>
        <taxon>Bacteroides</taxon>
    </lineage>
</organism>
<dbReference type="InterPro" id="IPR007863">
    <property type="entry name" value="Peptidase_M16_C"/>
</dbReference>
<evidence type="ECO:0000256" key="1">
    <source>
        <dbReference type="ARBA" id="ARBA00001947"/>
    </source>
</evidence>
<feature type="domain" description="Peptidase M16 C-terminal" evidence="5">
    <location>
        <begin position="175"/>
        <end position="366"/>
    </location>
</feature>
<evidence type="ECO:0000259" key="4">
    <source>
        <dbReference type="Pfam" id="PF00675"/>
    </source>
</evidence>
<dbReference type="InterPro" id="IPR050361">
    <property type="entry name" value="MPP/UQCRC_Complex"/>
</dbReference>
<evidence type="ECO:0000313" key="6">
    <source>
        <dbReference type="EMBL" id="MDM8146264.1"/>
    </source>
</evidence>
<name>A0ABT7U6W0_9BACE</name>
<feature type="domain" description="Peptidase M16 N-terminal" evidence="4">
    <location>
        <begin position="28"/>
        <end position="165"/>
    </location>
</feature>
<dbReference type="Gene3D" id="3.30.830.10">
    <property type="entry name" value="Metalloenzyme, LuxS/M16 peptidase-like"/>
    <property type="match status" value="2"/>
</dbReference>
<evidence type="ECO:0000256" key="2">
    <source>
        <dbReference type="ARBA" id="ARBA00007261"/>
    </source>
</evidence>
<sequence length="432" mass="49053">MTQKTSSADIFTATLPCGMRVVAFPSITNVVYCGIAIKTGTRDELPHESGMAHFCEHLTFKGTHLRSSRQIINYMESVGGDLNAYTGKEETIYYTTFLKEHFPKAANILTDIVFGSTYPENEMEKEVEVVIDEIESYNDSPAELIFDEFESLIFNGHPLGRNILGEADKLRQFRSEDVHHFVRRNYRPENMVFFLYGQVSGKKIVDTLNKAIAQVSGSLQTESPLYPYLFNQIAAKQTPCIEPIALPPYQATHVTQNKDTHQAHVMIGTRAYSARDPRHIALYLLNNILGGPGMSSRFNLILRENNGLVYTVESNMTSYTDTGIWSVYFGCDPHDVKRCTRLIRKELERWTRSPISDRTLAAAKRQIKGQIGISYDNFENVALAIGKTYLHYHIIRNQEELYKKIDAVSAQELHQVACELFAPDKLSILIYQ</sequence>
<reference evidence="7" key="2">
    <citation type="submission" date="2023-07" db="EMBL/GenBank/DDBJ databases">
        <title>Identification and characterization of horizontal gene transfer across gut microbiota members of farm animals based on homology search.</title>
        <authorList>
            <person name="Schwarzerova J."/>
            <person name="Nykrynova M."/>
            <person name="Jureckova K."/>
            <person name="Cejkova D."/>
            <person name="Rychlik I."/>
        </authorList>
    </citation>
    <scope>NUCLEOTIDE SEQUENCE [LARGE SCALE GENOMIC DNA]</scope>
    <source>
        <strain evidence="7">ET4</strain>
    </source>
</reference>
<dbReference type="SUPFAM" id="SSF63411">
    <property type="entry name" value="LuxS/MPP-like metallohydrolase"/>
    <property type="match status" value="2"/>
</dbReference>
<dbReference type="InterPro" id="IPR001431">
    <property type="entry name" value="Pept_M16_Zn_BS"/>
</dbReference>
<dbReference type="InterPro" id="IPR011249">
    <property type="entry name" value="Metalloenz_LuxS/M16"/>
</dbReference>
<dbReference type="EMBL" id="JAUDCF010000026">
    <property type="protein sequence ID" value="MDM8146264.1"/>
    <property type="molecule type" value="Genomic_DNA"/>
</dbReference>
<evidence type="ECO:0000313" key="7">
    <source>
        <dbReference type="Proteomes" id="UP001228403"/>
    </source>
</evidence>
<protein>
    <submittedName>
        <fullName evidence="6">Pitrilysin family protein</fullName>
    </submittedName>
</protein>
<comment type="caution">
    <text evidence="6">The sequence shown here is derived from an EMBL/GenBank/DDBJ whole genome shotgun (WGS) entry which is preliminary data.</text>
</comment>
<proteinExistence type="inferred from homology"/>
<accession>A0ABT7U6W0</accession>
<dbReference type="Proteomes" id="UP001228403">
    <property type="component" value="Unassembled WGS sequence"/>
</dbReference>
<evidence type="ECO:0000259" key="5">
    <source>
        <dbReference type="Pfam" id="PF05193"/>
    </source>
</evidence>
<dbReference type="InterPro" id="IPR011765">
    <property type="entry name" value="Pept_M16_N"/>
</dbReference>
<comment type="cofactor">
    <cofactor evidence="1">
        <name>Zn(2+)</name>
        <dbReference type="ChEBI" id="CHEBI:29105"/>
    </cofactor>
</comment>
<dbReference type="Pfam" id="PF05193">
    <property type="entry name" value="Peptidase_M16_C"/>
    <property type="match status" value="1"/>
</dbReference>
<dbReference type="PROSITE" id="PS00143">
    <property type="entry name" value="INSULINASE"/>
    <property type="match status" value="1"/>
</dbReference>
<keyword evidence="7" id="KW-1185">Reference proteome</keyword>
<gene>
    <name evidence="6" type="ORF">QUW02_10090</name>
</gene>
<comment type="similarity">
    <text evidence="2 3">Belongs to the peptidase M16 family.</text>
</comment>
<reference evidence="6 7" key="1">
    <citation type="submission" date="2023-06" db="EMBL/GenBank/DDBJ databases">
        <authorList>
            <person name="Zeman M."/>
            <person name="Kubasova T."/>
            <person name="Jahodarova E."/>
            <person name="Nykrynova M."/>
            <person name="Rychlik I."/>
        </authorList>
    </citation>
    <scope>NUCLEOTIDE SEQUENCE [LARGE SCALE GENOMIC DNA]</scope>
    <source>
        <strain evidence="6 7">ET4</strain>
    </source>
</reference>